<dbReference type="PRINTS" id="PR00092">
    <property type="entry name" value="TYROSINASE"/>
</dbReference>
<keyword evidence="1" id="KW-0479">Metal-binding</keyword>
<dbReference type="PANTHER" id="PTHR11474:SF126">
    <property type="entry name" value="TYROSINASE-LIKE PROTEIN TYR-1-RELATED"/>
    <property type="match status" value="1"/>
</dbReference>
<organism evidence="8">
    <name type="scientific">Thraustotheca clavata</name>
    <dbReference type="NCBI Taxonomy" id="74557"/>
    <lineage>
        <taxon>Eukaryota</taxon>
        <taxon>Sar</taxon>
        <taxon>Stramenopiles</taxon>
        <taxon>Oomycota</taxon>
        <taxon>Saprolegniomycetes</taxon>
        <taxon>Saprolegniales</taxon>
        <taxon>Achlyaceae</taxon>
        <taxon>Thraustotheca</taxon>
    </lineage>
</organism>
<reference evidence="8" key="1">
    <citation type="journal article" date="2014" name="Genome Biol. Evol.">
        <title>The secreted proteins of Achlya hypogyna and Thraustotheca clavata identify the ancestral oomycete secretome and reveal gene acquisitions by horizontal gene transfer.</title>
        <authorList>
            <person name="Misner I."/>
            <person name="Blouin N."/>
            <person name="Leonard G."/>
            <person name="Richards T.A."/>
            <person name="Lane C.E."/>
        </authorList>
    </citation>
    <scope>NUCLEOTIDE SEQUENCE</scope>
    <source>
        <strain evidence="8">ATCC 34112</strain>
    </source>
</reference>
<evidence type="ECO:0000256" key="5">
    <source>
        <dbReference type="SAM" id="MobiDB-lite"/>
    </source>
</evidence>
<feature type="compositionally biased region" description="Low complexity" evidence="5">
    <location>
        <begin position="188"/>
        <end position="198"/>
    </location>
</feature>
<dbReference type="CDD" id="cd01100">
    <property type="entry name" value="APPLE_Factor_XI_like"/>
    <property type="match status" value="1"/>
</dbReference>
<proteinExistence type="predicted"/>
<feature type="chain" id="PRO_5002037991" evidence="6">
    <location>
        <begin position="17"/>
        <end position="725"/>
    </location>
</feature>
<accession>A0A0A7CLR3</accession>
<keyword evidence="3" id="KW-0186">Copper</keyword>
<dbReference type="GO" id="GO:0046872">
    <property type="term" value="F:metal ion binding"/>
    <property type="evidence" value="ECO:0007669"/>
    <property type="project" value="UniProtKB-KW"/>
</dbReference>
<dbReference type="InterPro" id="IPR000177">
    <property type="entry name" value="Apple"/>
</dbReference>
<dbReference type="SUPFAM" id="SSF48056">
    <property type="entry name" value="Di-copper centre-containing domain"/>
    <property type="match status" value="1"/>
</dbReference>
<evidence type="ECO:0000256" key="6">
    <source>
        <dbReference type="SAM" id="SignalP"/>
    </source>
</evidence>
<feature type="compositionally biased region" description="Pro residues" evidence="5">
    <location>
        <begin position="261"/>
        <end position="302"/>
    </location>
</feature>
<feature type="signal peptide" evidence="6">
    <location>
        <begin position="1"/>
        <end position="16"/>
    </location>
</feature>
<dbReference type="InterPro" id="IPR002227">
    <property type="entry name" value="Tyrosinase_Cu-bd"/>
</dbReference>
<name>A0A0A7CLR3_9STRA</name>
<evidence type="ECO:0000313" key="8">
    <source>
        <dbReference type="EMBL" id="AIG55461.1"/>
    </source>
</evidence>
<dbReference type="InterPro" id="IPR050316">
    <property type="entry name" value="Tyrosinase/Hemocyanin"/>
</dbReference>
<dbReference type="GO" id="GO:0005576">
    <property type="term" value="C:extracellular region"/>
    <property type="evidence" value="ECO:0007669"/>
    <property type="project" value="InterPro"/>
</dbReference>
<evidence type="ECO:0000256" key="1">
    <source>
        <dbReference type="ARBA" id="ARBA00022723"/>
    </source>
</evidence>
<evidence type="ECO:0000256" key="3">
    <source>
        <dbReference type="ARBA" id="ARBA00023008"/>
    </source>
</evidence>
<dbReference type="Gene3D" id="3.50.4.10">
    <property type="entry name" value="Hepatocyte Growth Factor"/>
    <property type="match status" value="2"/>
</dbReference>
<dbReference type="PROSITE" id="PS00497">
    <property type="entry name" value="TYROSINASE_1"/>
    <property type="match status" value="1"/>
</dbReference>
<feature type="region of interest" description="Disordered" evidence="5">
    <location>
        <begin position="159"/>
        <end position="311"/>
    </location>
</feature>
<protein>
    <submittedName>
        <fullName evidence="8">Secreted protein</fullName>
    </submittedName>
</protein>
<dbReference type="Pfam" id="PF00264">
    <property type="entry name" value="Tyrosinase"/>
    <property type="match status" value="2"/>
</dbReference>
<dbReference type="InterPro" id="IPR008922">
    <property type="entry name" value="Di-copper_centre_dom_sf"/>
</dbReference>
<evidence type="ECO:0000256" key="2">
    <source>
        <dbReference type="ARBA" id="ARBA00022737"/>
    </source>
</evidence>
<dbReference type="Gene3D" id="1.10.1280.10">
    <property type="entry name" value="Di-copper center containing domain from catechol oxidase"/>
    <property type="match status" value="1"/>
</dbReference>
<sequence>MKVSLVLAGLFAASTAATFTGGCSSQQYNTDFPGSDIAQSYRFFASQCCEDCKNTDGCTAYVHYFGVCYLKNGAGNPKSLWGATAAKVDGSSSAGCSQPESNTYYWGADVDYTFRLSAAGCCADCLANPDCERYTSYLGLCMMHTKDAARYTGVWGATSGKRVGPNPGPTPAPTPAPTRAPTYPPTAAPTTSPTMAPVTPAPTPAPTQAPVTPAPTQAPVTPAPTQAPTQAPVTPAPTQDPVTPAPTQAPVTPAPTQAPVTPTPTQPPVTPAPTQPPVTPAPTQPPVTPAPTQVPTPAPTPVPSCSRTRKSWDALTDSEKATYKKAIETSMNKGYYDHFAKIHRNQMTWYEAHGTCVFLYWHRRFLLGFENMLRSLDPSFACVTIPYFDYVQDSVAFRAGECSSVSSCSAIARDLSGFQTSYTWSRGDWSSADFTPDMSHINIKQVVLPSGSSKTIADVSKGIESRVHNSVHNLLGADMTTASSPKEPMFWSHHSLIDLLHTIYHECRAKNAPKNDPKNFASCTANGKTVNSNSVVNMLEDGTSQNVDVTPLTKPWFTGVPNKYYDLSDVTQLGEFSYNYEMSGFLKDMISQCDNVVTSNVEDAVIVQDSPHVLKDTYRKDNANERIWQKSMMDLGRSMNLTTTQSELEMEKVQILLYENCFPGTIKDFSPEFKHLMGMDNMKAHDLQLLEDIQSGINPILLPTEKWAEINMNTYHCRGDVKVTN</sequence>
<keyword evidence="4" id="KW-1015">Disulfide bond</keyword>
<dbReference type="GO" id="GO:0006508">
    <property type="term" value="P:proteolysis"/>
    <property type="evidence" value="ECO:0007669"/>
    <property type="project" value="InterPro"/>
</dbReference>
<dbReference type="GO" id="GO:0016491">
    <property type="term" value="F:oxidoreductase activity"/>
    <property type="evidence" value="ECO:0007669"/>
    <property type="project" value="InterPro"/>
</dbReference>
<feature type="compositionally biased region" description="Pro residues" evidence="5">
    <location>
        <begin position="166"/>
        <end position="187"/>
    </location>
</feature>
<feature type="domain" description="Tyrosinase copper-binding" evidence="7">
    <location>
        <begin position="353"/>
        <end position="370"/>
    </location>
</feature>
<keyword evidence="6" id="KW-0732">Signal</keyword>
<dbReference type="EMBL" id="KM038000">
    <property type="protein sequence ID" value="AIG55461.1"/>
    <property type="molecule type" value="Genomic_DNA"/>
</dbReference>
<dbReference type="PANTHER" id="PTHR11474">
    <property type="entry name" value="TYROSINASE FAMILY MEMBER"/>
    <property type="match status" value="1"/>
</dbReference>
<dbReference type="PROSITE" id="PS51257">
    <property type="entry name" value="PROKAR_LIPOPROTEIN"/>
    <property type="match status" value="1"/>
</dbReference>
<evidence type="ECO:0000259" key="7">
    <source>
        <dbReference type="PROSITE" id="PS00497"/>
    </source>
</evidence>
<keyword evidence="2" id="KW-0677">Repeat</keyword>
<feature type="compositionally biased region" description="Low complexity" evidence="5">
    <location>
        <begin position="208"/>
        <end position="260"/>
    </location>
</feature>
<dbReference type="AlphaFoldDB" id="A0A0A7CLR3"/>
<evidence type="ECO:0000256" key="4">
    <source>
        <dbReference type="ARBA" id="ARBA00023157"/>
    </source>
</evidence>